<dbReference type="InterPro" id="IPR024956">
    <property type="entry name" value="tRNAHis_GuaTrfase_cat"/>
</dbReference>
<sequence length="292" mass="33250">MAGSKYAYVKNYELPDNLLPGTFMIMRIDGHGFHRFSTEHSFAKPNDERALRLMDCAAQSVMDEYKDIVLAFGESDEYSFLFRKDTKLYNRRQTKLLSLILSLFTSSYIFHWPKFFPDESLNYPPSFDARIVLYPSAKEVRDYFAWRQVDTHINNLYNTAFWALVQQGGESTTRAHALLKGTVSAQKHELLFSRFGINYNGIPARFRKGSVLVRDEVKDARESGGHDFVPDAGTRTDLSEGSPLPDSSLAAGATPVAHQGKKKVKAIKTVRILHEDIVRNEFWDARPELLDG</sequence>
<proteinExistence type="inferred from homology"/>
<feature type="binding site" evidence="16">
    <location>
        <position position="29"/>
    </location>
    <ligand>
        <name>Mg(2+)</name>
        <dbReference type="ChEBI" id="CHEBI:18420"/>
        <label>2</label>
        <note>catalytic</note>
    </ligand>
</feature>
<keyword evidence="11 14" id="KW-0342">GTP-binding</keyword>
<dbReference type="InterPro" id="IPR038469">
    <property type="entry name" value="tRNAHis_GuaTrfase_Thg1_sf"/>
</dbReference>
<evidence type="ECO:0000256" key="3">
    <source>
        <dbReference type="ARBA" id="ARBA00012511"/>
    </source>
</evidence>
<comment type="cofactor">
    <cofactor evidence="16">
        <name>Mg(2+)</name>
        <dbReference type="ChEBI" id="CHEBI:18420"/>
    </cofactor>
    <text evidence="16">Binds 2 magnesium ions per subunit.</text>
</comment>
<evidence type="ECO:0000256" key="18">
    <source>
        <dbReference type="SAM" id="Phobius"/>
    </source>
</evidence>
<feature type="binding site" evidence="15">
    <location>
        <begin position="75"/>
        <end position="76"/>
    </location>
    <ligand>
        <name>GTP</name>
        <dbReference type="ChEBI" id="CHEBI:37565"/>
    </ligand>
</feature>
<evidence type="ECO:0000256" key="15">
    <source>
        <dbReference type="PIRSR" id="PIRSR028980-1"/>
    </source>
</evidence>
<evidence type="ECO:0000256" key="2">
    <source>
        <dbReference type="ARBA" id="ARBA00010113"/>
    </source>
</evidence>
<comment type="similarity">
    <text evidence="2 14">Belongs to the tRNA(His) guanylyltransferase family.</text>
</comment>
<dbReference type="KEGG" id="gtr:GLOTRDRAFT_44306"/>
<dbReference type="PANTHER" id="PTHR12729">
    <property type="entry name" value="TRNA(HIS) GUANYLYLTRANSFERASE-RELATED"/>
    <property type="match status" value="1"/>
</dbReference>
<feature type="binding site" evidence="16">
    <location>
        <position position="29"/>
    </location>
    <ligand>
        <name>Mg(2+)</name>
        <dbReference type="ChEBI" id="CHEBI:18420"/>
        <label>1</label>
        <note>catalytic</note>
    </ligand>
</feature>
<dbReference type="GO" id="GO:0000287">
    <property type="term" value="F:magnesium ion binding"/>
    <property type="evidence" value="ECO:0007669"/>
    <property type="project" value="UniProtKB-UniRule"/>
</dbReference>
<evidence type="ECO:0000256" key="9">
    <source>
        <dbReference type="ARBA" id="ARBA00022741"/>
    </source>
</evidence>
<evidence type="ECO:0000259" key="20">
    <source>
        <dbReference type="Pfam" id="PF14413"/>
    </source>
</evidence>
<keyword evidence="18" id="KW-1133">Transmembrane helix</keyword>
<dbReference type="HOGENOM" id="CLU_044271_1_0_1"/>
<feature type="binding site" evidence="16">
    <location>
        <position position="76"/>
    </location>
    <ligand>
        <name>Mg(2+)</name>
        <dbReference type="ChEBI" id="CHEBI:18420"/>
        <label>1</label>
        <note>catalytic</note>
    </ligand>
</feature>
<dbReference type="EMBL" id="KB469304">
    <property type="protein sequence ID" value="EPQ54168.1"/>
    <property type="molecule type" value="Genomic_DNA"/>
</dbReference>
<protein>
    <recommendedName>
        <fullName evidence="4 14">tRNA(His) guanylyltransferase</fullName>
        <ecNumber evidence="3 14">2.7.7.79</ecNumber>
    </recommendedName>
    <alternativeName>
        <fullName evidence="12 14">tRNA-histidine guanylyltransferase</fullName>
    </alternativeName>
</protein>
<dbReference type="OMA" id="WKQHTEI"/>
<reference evidence="21 22" key="1">
    <citation type="journal article" date="2012" name="Science">
        <title>The Paleozoic origin of enzymatic lignin decomposition reconstructed from 31 fungal genomes.</title>
        <authorList>
            <person name="Floudas D."/>
            <person name="Binder M."/>
            <person name="Riley R."/>
            <person name="Barry K."/>
            <person name="Blanchette R.A."/>
            <person name="Henrissat B."/>
            <person name="Martinez A.T."/>
            <person name="Otillar R."/>
            <person name="Spatafora J.W."/>
            <person name="Yadav J.S."/>
            <person name="Aerts A."/>
            <person name="Benoit I."/>
            <person name="Boyd A."/>
            <person name="Carlson A."/>
            <person name="Copeland A."/>
            <person name="Coutinho P.M."/>
            <person name="de Vries R.P."/>
            <person name="Ferreira P."/>
            <person name="Findley K."/>
            <person name="Foster B."/>
            <person name="Gaskell J."/>
            <person name="Glotzer D."/>
            <person name="Gorecki P."/>
            <person name="Heitman J."/>
            <person name="Hesse C."/>
            <person name="Hori C."/>
            <person name="Igarashi K."/>
            <person name="Jurgens J.A."/>
            <person name="Kallen N."/>
            <person name="Kersten P."/>
            <person name="Kohler A."/>
            <person name="Kuees U."/>
            <person name="Kumar T.K.A."/>
            <person name="Kuo A."/>
            <person name="LaButti K."/>
            <person name="Larrondo L.F."/>
            <person name="Lindquist E."/>
            <person name="Ling A."/>
            <person name="Lombard V."/>
            <person name="Lucas S."/>
            <person name="Lundell T."/>
            <person name="Martin R."/>
            <person name="McLaughlin D.J."/>
            <person name="Morgenstern I."/>
            <person name="Morin E."/>
            <person name="Murat C."/>
            <person name="Nagy L.G."/>
            <person name="Nolan M."/>
            <person name="Ohm R.A."/>
            <person name="Patyshakuliyeva A."/>
            <person name="Rokas A."/>
            <person name="Ruiz-Duenas F.J."/>
            <person name="Sabat G."/>
            <person name="Salamov A."/>
            <person name="Samejima M."/>
            <person name="Schmutz J."/>
            <person name="Slot J.C."/>
            <person name="St John F."/>
            <person name="Stenlid J."/>
            <person name="Sun H."/>
            <person name="Sun S."/>
            <person name="Syed K."/>
            <person name="Tsang A."/>
            <person name="Wiebenga A."/>
            <person name="Young D."/>
            <person name="Pisabarro A."/>
            <person name="Eastwood D.C."/>
            <person name="Martin F."/>
            <person name="Cullen D."/>
            <person name="Grigoriev I.V."/>
            <person name="Hibbett D.S."/>
        </authorList>
    </citation>
    <scope>NUCLEOTIDE SEQUENCE [LARGE SCALE GENOMIC DNA]</scope>
    <source>
        <strain evidence="21 22">ATCC 11539</strain>
    </source>
</reference>
<organism evidence="21 22">
    <name type="scientific">Gloeophyllum trabeum (strain ATCC 11539 / FP-39264 / Madison 617)</name>
    <name type="common">Brown rot fungus</name>
    <dbReference type="NCBI Taxonomy" id="670483"/>
    <lineage>
        <taxon>Eukaryota</taxon>
        <taxon>Fungi</taxon>
        <taxon>Dikarya</taxon>
        <taxon>Basidiomycota</taxon>
        <taxon>Agaricomycotina</taxon>
        <taxon>Agaricomycetes</taxon>
        <taxon>Gloeophyllales</taxon>
        <taxon>Gloeophyllaceae</taxon>
        <taxon>Gloeophyllum</taxon>
    </lineage>
</organism>
<dbReference type="FunFam" id="3.30.70.3000:FF:000001">
    <property type="entry name" value="tRNA(His) guanylyltransferase"/>
    <property type="match status" value="1"/>
</dbReference>
<keyword evidence="5 14" id="KW-0808">Transferase</keyword>
<keyword evidence="22" id="KW-1185">Reference proteome</keyword>
<gene>
    <name evidence="21" type="ORF">GLOTRDRAFT_44306</name>
</gene>
<evidence type="ECO:0000259" key="19">
    <source>
        <dbReference type="Pfam" id="PF04446"/>
    </source>
</evidence>
<dbReference type="eggNOG" id="KOG2721">
    <property type="taxonomic scope" value="Eukaryota"/>
</dbReference>
<dbReference type="STRING" id="670483.S7Q3Y3"/>
<feature type="binding site" evidence="16">
    <location>
        <position position="30"/>
    </location>
    <ligand>
        <name>Mg(2+)</name>
        <dbReference type="ChEBI" id="CHEBI:18420"/>
        <label>1</label>
        <note>catalytic</note>
    </ligand>
</feature>
<dbReference type="GO" id="GO:0006400">
    <property type="term" value="P:tRNA modification"/>
    <property type="evidence" value="ECO:0007669"/>
    <property type="project" value="UniProtKB-UniRule"/>
</dbReference>
<evidence type="ECO:0000256" key="1">
    <source>
        <dbReference type="ARBA" id="ARBA00002939"/>
    </source>
</evidence>
<keyword evidence="10 14" id="KW-0460">Magnesium</keyword>
<dbReference type="Gene3D" id="3.30.70.3000">
    <property type="match status" value="1"/>
</dbReference>
<feature type="binding site" evidence="15">
    <location>
        <begin position="29"/>
        <end position="34"/>
    </location>
    <ligand>
        <name>GTP</name>
        <dbReference type="ChEBI" id="CHEBI:37565"/>
    </ligand>
</feature>
<evidence type="ECO:0000256" key="4">
    <source>
        <dbReference type="ARBA" id="ARBA00015443"/>
    </source>
</evidence>
<keyword evidence="7 14" id="KW-0548">Nucleotidyltransferase</keyword>
<evidence type="ECO:0000256" key="7">
    <source>
        <dbReference type="ARBA" id="ARBA00022695"/>
    </source>
</evidence>
<feature type="transmembrane region" description="Helical" evidence="18">
    <location>
        <begin position="96"/>
        <end position="113"/>
    </location>
</feature>
<dbReference type="Pfam" id="PF04446">
    <property type="entry name" value="Thg1"/>
    <property type="match status" value="1"/>
</dbReference>
<keyword evidence="18" id="KW-0812">Transmembrane</keyword>
<evidence type="ECO:0000313" key="22">
    <source>
        <dbReference type="Proteomes" id="UP000030669"/>
    </source>
</evidence>
<feature type="region of interest" description="Disordered" evidence="17">
    <location>
        <begin position="223"/>
        <end position="256"/>
    </location>
</feature>
<evidence type="ECO:0000256" key="13">
    <source>
        <dbReference type="ARBA" id="ARBA00047281"/>
    </source>
</evidence>
<comment type="catalytic activity">
    <reaction evidence="13 14">
        <text>a 5'-end ribonucleotide-tRNA(His) + GTP + ATP + H2O = a 5'-end phospho-guanosine-ribonucleotide-tRNA(His) + AMP + 2 diphosphate + H(+)</text>
        <dbReference type="Rhea" id="RHEA:54564"/>
        <dbReference type="Rhea" id="RHEA-COMP:14193"/>
        <dbReference type="Rhea" id="RHEA-COMP:14917"/>
        <dbReference type="ChEBI" id="CHEBI:15377"/>
        <dbReference type="ChEBI" id="CHEBI:15378"/>
        <dbReference type="ChEBI" id="CHEBI:30616"/>
        <dbReference type="ChEBI" id="CHEBI:33019"/>
        <dbReference type="ChEBI" id="CHEBI:37565"/>
        <dbReference type="ChEBI" id="CHEBI:138282"/>
        <dbReference type="ChEBI" id="CHEBI:141847"/>
        <dbReference type="ChEBI" id="CHEBI:456215"/>
        <dbReference type="EC" id="2.7.7.79"/>
    </reaction>
</comment>
<feature type="binding site" evidence="16">
    <location>
        <position position="76"/>
    </location>
    <ligand>
        <name>Mg(2+)</name>
        <dbReference type="ChEBI" id="CHEBI:18420"/>
        <label>2</label>
        <note>catalytic</note>
    </ligand>
</feature>
<evidence type="ECO:0000256" key="10">
    <source>
        <dbReference type="ARBA" id="ARBA00022842"/>
    </source>
</evidence>
<accession>S7Q3Y3</accession>
<dbReference type="GeneID" id="19306265"/>
<feature type="domain" description="tRNAHis guanylyltransferase catalytic" evidence="19">
    <location>
        <begin position="6"/>
        <end position="135"/>
    </location>
</feature>
<dbReference type="OrthoDB" id="62560at2759"/>
<keyword evidence="18" id="KW-0472">Membrane</keyword>
<evidence type="ECO:0000256" key="6">
    <source>
        <dbReference type="ARBA" id="ARBA00022694"/>
    </source>
</evidence>
<evidence type="ECO:0000256" key="17">
    <source>
        <dbReference type="SAM" id="MobiDB-lite"/>
    </source>
</evidence>
<evidence type="ECO:0000256" key="11">
    <source>
        <dbReference type="ARBA" id="ARBA00023134"/>
    </source>
</evidence>
<evidence type="ECO:0000256" key="16">
    <source>
        <dbReference type="PIRSR" id="PIRSR028980-2"/>
    </source>
</evidence>
<dbReference type="EC" id="2.7.7.79" evidence="3 14"/>
<name>S7Q3Y3_GLOTA</name>
<evidence type="ECO:0000256" key="8">
    <source>
        <dbReference type="ARBA" id="ARBA00022723"/>
    </source>
</evidence>
<dbReference type="PANTHER" id="PTHR12729:SF6">
    <property type="entry name" value="TRNA(HIS) GUANYLYLTRANSFERASE-RELATED"/>
    <property type="match status" value="1"/>
</dbReference>
<dbReference type="GO" id="GO:0005525">
    <property type="term" value="F:GTP binding"/>
    <property type="evidence" value="ECO:0007669"/>
    <property type="project" value="UniProtKB-UniRule"/>
</dbReference>
<dbReference type="InterPro" id="IPR007537">
    <property type="entry name" value="tRNAHis_GuaTrfase_Thg1"/>
</dbReference>
<dbReference type="Proteomes" id="UP000030669">
    <property type="component" value="Unassembled WGS sequence"/>
</dbReference>
<evidence type="ECO:0000256" key="12">
    <source>
        <dbReference type="ARBA" id="ARBA00032480"/>
    </source>
</evidence>
<dbReference type="Pfam" id="PF14413">
    <property type="entry name" value="Thg1C"/>
    <property type="match status" value="1"/>
</dbReference>
<dbReference type="InterPro" id="IPR025845">
    <property type="entry name" value="Thg1_C_dom"/>
</dbReference>
<dbReference type="AlphaFoldDB" id="S7Q3Y3"/>
<dbReference type="GO" id="GO:0008193">
    <property type="term" value="F:tRNA guanylyltransferase activity"/>
    <property type="evidence" value="ECO:0007669"/>
    <property type="project" value="UniProtKB-UniRule"/>
</dbReference>
<keyword evidence="8 14" id="KW-0479">Metal-binding</keyword>
<comment type="function">
    <text evidence="1 14">Adds a GMP to the 5'-end of tRNA(His) after transcription and RNase P cleavage.</text>
</comment>
<evidence type="ECO:0000256" key="5">
    <source>
        <dbReference type="ARBA" id="ARBA00022679"/>
    </source>
</evidence>
<dbReference type="RefSeq" id="XP_007867231.1">
    <property type="nucleotide sequence ID" value="XM_007869040.1"/>
</dbReference>
<dbReference type="PIRSF" id="PIRSF028980">
    <property type="entry name" value="tRNAHis_guanylyltransferase"/>
    <property type="match status" value="1"/>
</dbReference>
<evidence type="ECO:0000256" key="14">
    <source>
        <dbReference type="PIRNR" id="PIRNR028980"/>
    </source>
</evidence>
<keyword evidence="9 14" id="KW-0547">Nucleotide-binding</keyword>
<evidence type="ECO:0000313" key="21">
    <source>
        <dbReference type="EMBL" id="EPQ54168.1"/>
    </source>
</evidence>
<keyword evidence="6 14" id="KW-0819">tRNA processing</keyword>
<feature type="domain" description="Thg1 C-terminal" evidence="20">
    <location>
        <begin position="138"/>
        <end position="278"/>
    </location>
</feature>